<sequence>MEIPKEPSRSFQVIKTAPLGWFTLTFLVLPTGGSHPPSSSPNPSYHTNRLPPNLLPWRWWIPPSMLFYDGAVRQQTPSEETLVGGVVARGGGGWKGVNITVDVAGKDGDPETRGTTVVTQKGWERLYDLPIPAGQGGGSADGNAGRSLVWKGTMQAIRQIRSEDGAKTHPRFGPCNGNLKLVEAENPEQILAIWENRTDWTVLGNLLIYGDFEGRDLEMVILSCMGVVCCERITGRGVWGGIFKR</sequence>
<name>A0A9P8IDJ6_9PEZI</name>
<gene>
    <name evidence="2" type="ORF">GP486_006516</name>
</gene>
<keyword evidence="3" id="KW-1185">Reference proteome</keyword>
<protein>
    <submittedName>
        <fullName evidence="2">Uncharacterized protein</fullName>
    </submittedName>
</protein>
<keyword evidence="1" id="KW-0732">Signal</keyword>
<dbReference type="Proteomes" id="UP000750711">
    <property type="component" value="Unassembled WGS sequence"/>
</dbReference>
<evidence type="ECO:0000313" key="2">
    <source>
        <dbReference type="EMBL" id="KAH0553413.1"/>
    </source>
</evidence>
<reference evidence="2" key="1">
    <citation type="submission" date="2021-03" db="EMBL/GenBank/DDBJ databases">
        <title>Comparative genomics and phylogenomic investigation of the class Geoglossomycetes provide insights into ecological specialization and systematics.</title>
        <authorList>
            <person name="Melie T."/>
            <person name="Pirro S."/>
            <person name="Miller A.N."/>
            <person name="Quandt A."/>
        </authorList>
    </citation>
    <scope>NUCLEOTIDE SEQUENCE</scope>
    <source>
        <strain evidence="2">CAQ_001_2017</strain>
    </source>
</reference>
<accession>A0A9P8IDJ6</accession>
<dbReference type="EMBL" id="JAGHQM010001487">
    <property type="protein sequence ID" value="KAH0553413.1"/>
    <property type="molecule type" value="Genomic_DNA"/>
</dbReference>
<evidence type="ECO:0000313" key="3">
    <source>
        <dbReference type="Proteomes" id="UP000750711"/>
    </source>
</evidence>
<feature type="chain" id="PRO_5040251470" evidence="1">
    <location>
        <begin position="34"/>
        <end position="245"/>
    </location>
</feature>
<proteinExistence type="predicted"/>
<dbReference type="AlphaFoldDB" id="A0A9P8IDJ6"/>
<feature type="signal peptide" evidence="1">
    <location>
        <begin position="1"/>
        <end position="33"/>
    </location>
</feature>
<comment type="caution">
    <text evidence="2">The sequence shown here is derived from an EMBL/GenBank/DDBJ whole genome shotgun (WGS) entry which is preliminary data.</text>
</comment>
<evidence type="ECO:0000256" key="1">
    <source>
        <dbReference type="SAM" id="SignalP"/>
    </source>
</evidence>
<organism evidence="2 3">
    <name type="scientific">Trichoglossum hirsutum</name>
    <dbReference type="NCBI Taxonomy" id="265104"/>
    <lineage>
        <taxon>Eukaryota</taxon>
        <taxon>Fungi</taxon>
        <taxon>Dikarya</taxon>
        <taxon>Ascomycota</taxon>
        <taxon>Pezizomycotina</taxon>
        <taxon>Geoglossomycetes</taxon>
        <taxon>Geoglossales</taxon>
        <taxon>Geoglossaceae</taxon>
        <taxon>Trichoglossum</taxon>
    </lineage>
</organism>